<name>A0A2P2PFP5_RHIMU</name>
<protein>
    <submittedName>
        <fullName evidence="1">Uncharacterized protein</fullName>
    </submittedName>
</protein>
<dbReference type="AlphaFoldDB" id="A0A2P2PFP5"/>
<accession>A0A2P2PFP5</accession>
<evidence type="ECO:0000313" key="1">
    <source>
        <dbReference type="EMBL" id="MBX53537.1"/>
    </source>
</evidence>
<sequence length="45" mass="5238">MEKEKILIRVNLLLDVFRCGPQTFSFCYGGPFASEYLQLIKVRDV</sequence>
<proteinExistence type="predicted"/>
<organism evidence="1">
    <name type="scientific">Rhizophora mucronata</name>
    <name type="common">Asiatic mangrove</name>
    <dbReference type="NCBI Taxonomy" id="61149"/>
    <lineage>
        <taxon>Eukaryota</taxon>
        <taxon>Viridiplantae</taxon>
        <taxon>Streptophyta</taxon>
        <taxon>Embryophyta</taxon>
        <taxon>Tracheophyta</taxon>
        <taxon>Spermatophyta</taxon>
        <taxon>Magnoliopsida</taxon>
        <taxon>eudicotyledons</taxon>
        <taxon>Gunneridae</taxon>
        <taxon>Pentapetalae</taxon>
        <taxon>rosids</taxon>
        <taxon>fabids</taxon>
        <taxon>Malpighiales</taxon>
        <taxon>Rhizophoraceae</taxon>
        <taxon>Rhizophora</taxon>
    </lineage>
</organism>
<dbReference type="EMBL" id="GGEC01073053">
    <property type="protein sequence ID" value="MBX53537.1"/>
    <property type="molecule type" value="Transcribed_RNA"/>
</dbReference>
<reference evidence="1" key="1">
    <citation type="submission" date="2018-02" db="EMBL/GenBank/DDBJ databases">
        <title>Rhizophora mucronata_Transcriptome.</title>
        <authorList>
            <person name="Meera S.P."/>
            <person name="Sreeshan A."/>
            <person name="Augustine A."/>
        </authorList>
    </citation>
    <scope>NUCLEOTIDE SEQUENCE</scope>
    <source>
        <tissue evidence="1">Leaf</tissue>
    </source>
</reference>